<feature type="chain" id="PRO_5026050064" evidence="1">
    <location>
        <begin position="30"/>
        <end position="122"/>
    </location>
</feature>
<dbReference type="Proteomes" id="UP000430519">
    <property type="component" value="Unassembled WGS sequence"/>
</dbReference>
<feature type="signal peptide" evidence="1">
    <location>
        <begin position="1"/>
        <end position="29"/>
    </location>
</feature>
<evidence type="ECO:0000256" key="1">
    <source>
        <dbReference type="SAM" id="SignalP"/>
    </source>
</evidence>
<dbReference type="EMBL" id="WVHK01000001">
    <property type="protein sequence ID" value="MXV18026.1"/>
    <property type="molecule type" value="Genomic_DNA"/>
</dbReference>
<keyword evidence="1" id="KW-0732">Signal</keyword>
<name>A0A6I4YDM8_9DEIO</name>
<evidence type="ECO:0000313" key="3">
    <source>
        <dbReference type="Proteomes" id="UP000430519"/>
    </source>
</evidence>
<dbReference type="PROSITE" id="PS51318">
    <property type="entry name" value="TAT"/>
    <property type="match status" value="1"/>
</dbReference>
<dbReference type="RefSeq" id="WP_160975573.1">
    <property type="nucleotide sequence ID" value="NZ_WVHK01000001.1"/>
</dbReference>
<reference evidence="2 3" key="1">
    <citation type="submission" date="2019-11" db="EMBL/GenBank/DDBJ databases">
        <title>Genome sequence of Deinococcus xianganensis Y35, AI-2 producing algicidal bacterium, isolated from lake water.</title>
        <authorList>
            <person name="Li Y."/>
        </authorList>
    </citation>
    <scope>NUCLEOTIDE SEQUENCE [LARGE SCALE GENOMIC DNA]</scope>
    <source>
        <strain evidence="2 3">Y35</strain>
    </source>
</reference>
<accession>A0A6I4YDM8</accession>
<sequence length="122" mass="12951">MLGTGLLDRVTRRHLLLLAALLGAPLAQALAQAGPEDVVMAVLAGGEGVTALNTTHEFACGVLERAGWTLSRAGVDGQGRAVRVYRDGSGRHSALVWDLKPVQLRVTDGDVTLPRSWTLLEE</sequence>
<organism evidence="2 3">
    <name type="scientific">Deinococcus xianganensis</name>
    <dbReference type="NCBI Taxonomy" id="1507289"/>
    <lineage>
        <taxon>Bacteria</taxon>
        <taxon>Thermotogati</taxon>
        <taxon>Deinococcota</taxon>
        <taxon>Deinococci</taxon>
        <taxon>Deinococcales</taxon>
        <taxon>Deinococcaceae</taxon>
        <taxon>Deinococcus</taxon>
    </lineage>
</organism>
<gene>
    <name evidence="2" type="ORF">GLX28_00020</name>
</gene>
<evidence type="ECO:0000313" key="2">
    <source>
        <dbReference type="EMBL" id="MXV18026.1"/>
    </source>
</evidence>
<dbReference type="AlphaFoldDB" id="A0A6I4YDM8"/>
<proteinExistence type="predicted"/>
<dbReference type="InterPro" id="IPR006311">
    <property type="entry name" value="TAT_signal"/>
</dbReference>
<comment type="caution">
    <text evidence="2">The sequence shown here is derived from an EMBL/GenBank/DDBJ whole genome shotgun (WGS) entry which is preliminary data.</text>
</comment>
<keyword evidence="3" id="KW-1185">Reference proteome</keyword>
<protein>
    <submittedName>
        <fullName evidence="2">Uncharacterized protein</fullName>
    </submittedName>
</protein>